<feature type="compositionally biased region" description="Basic and acidic residues" evidence="2">
    <location>
        <begin position="652"/>
        <end position="672"/>
    </location>
</feature>
<evidence type="ECO:0000313" key="3">
    <source>
        <dbReference type="EMBL" id="OLY79815.1"/>
    </source>
</evidence>
<evidence type="ECO:0000313" key="4">
    <source>
        <dbReference type="Proteomes" id="UP000187455"/>
    </source>
</evidence>
<feature type="coiled-coil region" evidence="1">
    <location>
        <begin position="1812"/>
        <end position="1839"/>
    </location>
</feature>
<feature type="compositionally biased region" description="Basic and acidic residues" evidence="2">
    <location>
        <begin position="331"/>
        <end position="340"/>
    </location>
</feature>
<feature type="compositionally biased region" description="Polar residues" evidence="2">
    <location>
        <begin position="321"/>
        <end position="330"/>
    </location>
</feature>
<keyword evidence="1" id="KW-0175">Coiled coil</keyword>
<feature type="region of interest" description="Disordered" evidence="2">
    <location>
        <begin position="847"/>
        <end position="906"/>
    </location>
</feature>
<name>A0A1R0GSH2_9FUNG</name>
<feature type="region of interest" description="Disordered" evidence="2">
    <location>
        <begin position="641"/>
        <end position="678"/>
    </location>
</feature>
<dbReference type="Proteomes" id="UP000187455">
    <property type="component" value="Unassembled WGS sequence"/>
</dbReference>
<feature type="region of interest" description="Disordered" evidence="2">
    <location>
        <begin position="210"/>
        <end position="233"/>
    </location>
</feature>
<organism evidence="3 4">
    <name type="scientific">Smittium mucronatum</name>
    <dbReference type="NCBI Taxonomy" id="133383"/>
    <lineage>
        <taxon>Eukaryota</taxon>
        <taxon>Fungi</taxon>
        <taxon>Fungi incertae sedis</taxon>
        <taxon>Zoopagomycota</taxon>
        <taxon>Kickxellomycotina</taxon>
        <taxon>Harpellomycetes</taxon>
        <taxon>Harpellales</taxon>
        <taxon>Legeriomycetaceae</taxon>
        <taxon>Smittium</taxon>
    </lineage>
</organism>
<accession>A0A1R0GSH2</accession>
<protein>
    <submittedName>
        <fullName evidence="3">Uncharacterized protein</fullName>
    </submittedName>
</protein>
<evidence type="ECO:0000256" key="1">
    <source>
        <dbReference type="SAM" id="Coils"/>
    </source>
</evidence>
<feature type="compositionally biased region" description="Polar residues" evidence="2">
    <location>
        <begin position="411"/>
        <end position="421"/>
    </location>
</feature>
<feature type="region of interest" description="Disordered" evidence="2">
    <location>
        <begin position="1"/>
        <end position="20"/>
    </location>
</feature>
<feature type="compositionally biased region" description="Low complexity" evidence="2">
    <location>
        <begin position="367"/>
        <end position="377"/>
    </location>
</feature>
<feature type="region of interest" description="Disordered" evidence="2">
    <location>
        <begin position="716"/>
        <end position="738"/>
    </location>
</feature>
<gene>
    <name evidence="3" type="ORF">AYI68_g6104</name>
</gene>
<proteinExistence type="predicted"/>
<dbReference type="STRING" id="133383.A0A1R0GSH2"/>
<feature type="compositionally biased region" description="Polar residues" evidence="2">
    <location>
        <begin position="439"/>
        <end position="463"/>
    </location>
</feature>
<feature type="region of interest" description="Disordered" evidence="2">
    <location>
        <begin position="316"/>
        <end position="340"/>
    </location>
</feature>
<feature type="region of interest" description="Disordered" evidence="2">
    <location>
        <begin position="367"/>
        <end position="421"/>
    </location>
</feature>
<feature type="compositionally biased region" description="Polar residues" evidence="2">
    <location>
        <begin position="387"/>
        <end position="400"/>
    </location>
</feature>
<dbReference type="EMBL" id="LSSL01004077">
    <property type="protein sequence ID" value="OLY79815.1"/>
    <property type="molecule type" value="Genomic_DNA"/>
</dbReference>
<feature type="region of interest" description="Disordered" evidence="2">
    <location>
        <begin position="439"/>
        <end position="471"/>
    </location>
</feature>
<dbReference type="OrthoDB" id="5600603at2759"/>
<evidence type="ECO:0000256" key="2">
    <source>
        <dbReference type="SAM" id="MobiDB-lite"/>
    </source>
</evidence>
<comment type="caution">
    <text evidence="3">The sequence shown here is derived from an EMBL/GenBank/DDBJ whole genome shotgun (WGS) entry which is preliminary data.</text>
</comment>
<keyword evidence="4" id="KW-1185">Reference proteome</keyword>
<reference evidence="3 4" key="1">
    <citation type="journal article" date="2016" name="Mol. Biol. Evol.">
        <title>Genome-Wide Survey of Gut Fungi (Harpellales) Reveals the First Horizontally Transferred Ubiquitin Gene from a Mosquito Host.</title>
        <authorList>
            <person name="Wang Y."/>
            <person name="White M.M."/>
            <person name="Kvist S."/>
            <person name="Moncalvo J.M."/>
        </authorList>
    </citation>
    <scope>NUCLEOTIDE SEQUENCE [LARGE SCALE GENOMIC DNA]</scope>
    <source>
        <strain evidence="3 4">ALG-7-W6</strain>
    </source>
</reference>
<sequence>MSLKADPNPHLNLYSDDSDVSNDFDVGGSTNLAPKDFQFSENSRNIIQLEPPNFDSKTGFNLNENNLIFEPNINLDPQNQKITIKSENSIHPISENIITSSDSNPGNLKDINPHNCLPSNSLDVLNLPTIKIAMNDPSIVNENFPKSLEIKFTLDKKHSDPTQENFLTLESENETNDSNSLLYSVSNNIYQNSNQKNLYESHFTIDKYSQQKEDSPKNLLMPPCPKSSPPTEKSQICSLDYVENIIDAEKKDPLNNENPVVLQTYSIKNSFFKDFSGIGSVEHGLKLRYDSKNINGISENKLENKLECHDSISPIDKQSESKASTHFSTESPKKSLTTEEKSVSCLNLKNDINKGMKIDLASKKPLSFDLTSSSSSPRSDKSGALKSIQNFPLPNITNANFKPEINDKNLENSPNYAPTIENSSQISDEINHILHPDNLNSQSITKHSPTSSPGSVNQSVSKSNINNNINNNPLELQMNNQENIDGNILYDSQFVLPSNFDENGLTYNSSLKHVNKVGNLANEEDRTNPSLKNSFPENLSDNYVINFIDTNINSDVGISSSISEYSQISFNISDSSNEKILSPFNIISKKNSLLNMFDNLKNEVYRNNDIETNNINSNILTDILGFSKNTLDISGSKPTHNIFDQNLNQGIPKEKSDSLKSQKKKPTPEPPRRSYSFRKRTDISLHPFTKFKWTNLEELPFSMRNKVDVSVLNEPLNASPTKKAQKQKNDNKDSPNISIANSVKKSKKSVFDSKVSKLLTKERKKVGFYRNKYPKKNFKPVKKIPNNNIMVEIVHNHNSNSNLGVLDKRLFEWVNAINDEPPSDAPDHYNSDQFSIYSLENKNSFDPDTYNQLPHLNPNKIKKPIDSNYSRIDDSSSGDSNTSNIRKKNKRIRVVDSESSKYSSSSLQDDYQNLYTHKANKVQMKPKKTRITKKSIRGVLPASFLRRLDPEKTVTQKKKTSPYNQIKIDKRKSVPRKLSDNNADFRPNRTDPAIEVLEVWKTKLLDVRRVCFQKKKNLSENLAKIPKKPINNEVRVQKRAQKNDTIKKKILKDPQAFFYGKKAKIKSNKIATSPKKFAKQKQVSSFYPKSRRKNNFSRQSFHKSSYFPEENRLDRIVNSIIQKNKSLDGYNKFPQFLNNDIDMFVRPVQIYDQTSTISKQFGENLELYTSTHLKTNLGSVIGHIEKIQPGVYFKPDTILGSGYVDSFLIFLASLSHCDDKDVVFKLFPNFRNSFIGLPNTNLNNPSPVISSIINDQSLSPLGKVKSLLDSWSRFEQDLLLNEIELSEISDRIILILVEYTFNDLLTTDVNDLNPKELSETTVALQKLCYLDNFTKNKDIDIFLKWKVLMIFLVIKAISTRLNLKLFNSFDVGPKPITVALGSKSSDNKLEFMELDYIVSENLFNHSKHFILKLIQDIDKESIIKLKSIEKGQGVDGIPYIEILSSLLTWFGTGSGLDHTLFSKGLPKIFKKPSSVDDELFLKKIPSEYRILILQNSDTEIDEDYTRYIKMMNHHYSTKIETKQKLFSLSFWAVINYIAFSSESIFSVLKFPTGNYSVNDVEFFTGSNIEIIFNLLLPLTQLSSVGITSTNPSSSSNEFYLVLESILKKSIGFTRIFEKKNGKNGLNSLIKWFCQIFELVHKSLCCQYGVKVPFDSKILIYTSKIVDKIIPNSDNASKLLLKLKSRFEKDVFCCKVEYDNDVLYKNMQILYTIFRKWNKNICINKDDRVARKHIKDWKIVTSKLLPTKTIESKDMQNYSKLVQYQGLLLTIMVASNDKIVAPQRIAAQSLGVSKKICDRSEYLLDGKLWAITLDSWNVLINKLLEDLNNIEKNLIETQTDEPENVKKAGSLFETIRNTIMSWDSYLGYLIIRTFWRKRSMALKIQNEGVTFIELDFETENQN</sequence>